<dbReference type="PANTHER" id="PTHR43054:SF1">
    <property type="entry name" value="SCYLLO-INOSITOL 2-DEHYDROGENASE (NADP(+)) IOLU"/>
    <property type="match status" value="1"/>
</dbReference>
<protein>
    <submittedName>
        <fullName evidence="3">Gfo/Idh/MocA family oxidoreductase</fullName>
    </submittedName>
</protein>
<feature type="domain" description="GFO/IDH/MocA-like oxidoreductase" evidence="2">
    <location>
        <begin position="139"/>
        <end position="248"/>
    </location>
</feature>
<evidence type="ECO:0000313" key="3">
    <source>
        <dbReference type="EMBL" id="RVT58567.1"/>
    </source>
</evidence>
<feature type="domain" description="Gfo/Idh/MocA-like oxidoreductase N-terminal" evidence="1">
    <location>
        <begin position="3"/>
        <end position="120"/>
    </location>
</feature>
<dbReference type="InterPro" id="IPR036291">
    <property type="entry name" value="NAD(P)-bd_dom_sf"/>
</dbReference>
<proteinExistence type="predicted"/>
<accession>A0A437K612</accession>
<dbReference type="Pfam" id="PF01408">
    <property type="entry name" value="GFO_IDH_MocA"/>
    <property type="match status" value="1"/>
</dbReference>
<dbReference type="Gene3D" id="3.30.360.10">
    <property type="entry name" value="Dihydrodipicolinate Reductase, domain 2"/>
    <property type="match status" value="1"/>
</dbReference>
<evidence type="ECO:0000259" key="2">
    <source>
        <dbReference type="Pfam" id="PF22725"/>
    </source>
</evidence>
<dbReference type="AlphaFoldDB" id="A0A437K612"/>
<dbReference type="PANTHER" id="PTHR43054">
    <property type="match status" value="1"/>
</dbReference>
<dbReference type="EMBL" id="RZTZ01000012">
    <property type="protein sequence ID" value="RVT58567.1"/>
    <property type="molecule type" value="Genomic_DNA"/>
</dbReference>
<dbReference type="Gene3D" id="3.40.50.720">
    <property type="entry name" value="NAD(P)-binding Rossmann-like Domain"/>
    <property type="match status" value="1"/>
</dbReference>
<organism evidence="3 4">
    <name type="scientific">Niallia taxi</name>
    <dbReference type="NCBI Taxonomy" id="2499688"/>
    <lineage>
        <taxon>Bacteria</taxon>
        <taxon>Bacillati</taxon>
        <taxon>Bacillota</taxon>
        <taxon>Bacilli</taxon>
        <taxon>Bacillales</taxon>
        <taxon>Bacillaceae</taxon>
        <taxon>Niallia</taxon>
    </lineage>
</organism>
<dbReference type="SUPFAM" id="SSF55347">
    <property type="entry name" value="Glyceraldehyde-3-phosphate dehydrogenase-like, C-terminal domain"/>
    <property type="match status" value="1"/>
</dbReference>
<name>A0A437K612_9BACI</name>
<sequence>MSVRFGIIGTNWITESFIQAASMVEEFTLAAVYSRSEEKAAAFAKKYNAKHIFTSLTEMAESDKIDAVYIASPNSLHAEQSILFLNNKKHVLTEKAFASNVKQAQEMVKAAKENNVLLMEALKTTMLPNFKVIKENIHKIGKVRRAFASYCQYSSRYDAYKEGNILNAFKPEFSNGALMDIGVYCIYPMVALFGKPESVKASSYMLDSGVDGEGSIIMSYAEMDIVLMYSKITNSLIPSEIQGEDGNILIDQMNTPQRIEIAYRNGEKVDVSIQQKEEAMYYEAKEFIDTILAGKSESAINSLDLSVAVIEVMDEVRRQTGIVFPADEK</sequence>
<keyword evidence="4" id="KW-1185">Reference proteome</keyword>
<dbReference type="Proteomes" id="UP000288024">
    <property type="component" value="Unassembled WGS sequence"/>
</dbReference>
<dbReference type="GO" id="GO:0000166">
    <property type="term" value="F:nucleotide binding"/>
    <property type="evidence" value="ECO:0007669"/>
    <property type="project" value="InterPro"/>
</dbReference>
<gene>
    <name evidence="3" type="ORF">EM808_21855</name>
</gene>
<dbReference type="InterPro" id="IPR000683">
    <property type="entry name" value="Gfo/Idh/MocA-like_OxRdtase_N"/>
</dbReference>
<dbReference type="RefSeq" id="WP_127740771.1">
    <property type="nucleotide sequence ID" value="NZ_RZTZ01000012.1"/>
</dbReference>
<comment type="caution">
    <text evidence="3">The sequence shown here is derived from an EMBL/GenBank/DDBJ whole genome shotgun (WGS) entry which is preliminary data.</text>
</comment>
<dbReference type="Pfam" id="PF22725">
    <property type="entry name" value="GFO_IDH_MocA_C3"/>
    <property type="match status" value="1"/>
</dbReference>
<evidence type="ECO:0000259" key="1">
    <source>
        <dbReference type="Pfam" id="PF01408"/>
    </source>
</evidence>
<dbReference type="InterPro" id="IPR055170">
    <property type="entry name" value="GFO_IDH_MocA-like_dom"/>
</dbReference>
<dbReference type="SUPFAM" id="SSF51735">
    <property type="entry name" value="NAD(P)-binding Rossmann-fold domains"/>
    <property type="match status" value="1"/>
</dbReference>
<reference evidence="3 4" key="1">
    <citation type="submission" date="2019-01" db="EMBL/GenBank/DDBJ databases">
        <title>Bacillus sp. M5HDSG1-1, whole genome shotgun sequence.</title>
        <authorList>
            <person name="Tuo L."/>
        </authorList>
    </citation>
    <scope>NUCLEOTIDE SEQUENCE [LARGE SCALE GENOMIC DNA]</scope>
    <source>
        <strain evidence="3 4">M5HDSG1-1</strain>
    </source>
</reference>
<evidence type="ECO:0000313" key="4">
    <source>
        <dbReference type="Proteomes" id="UP000288024"/>
    </source>
</evidence>